<dbReference type="InterPro" id="IPR029058">
    <property type="entry name" value="AB_hydrolase_fold"/>
</dbReference>
<dbReference type="InterPro" id="IPR005944">
    <property type="entry name" value="Pro_iminopeptidase"/>
</dbReference>
<accession>A0A1H8JX67</accession>
<sequence length="649" mass="69944">MDIQTILALIAALTGTPDHRPAPAADALRTAGVTLTSCPRPLPPDEVEGRTIQCGTVRVPEDHAQPDGKQLDLFFAILKAQTMFPEPDPVVYLQGGPGGSAVAHIPLFERVFRPWRPRRDIVIFDQRSAGLSGSSVNCYKALSENQYDLLAPAAEKTSDVADTRIVTECAAELKASGINLSLYNTTQNAQDVQTVVKALGYGPYNIYGISYGTKLALEVMRVAPENLRSVIIDGVAPSWVHLYNSFALKTDEAIQTVVDQCAADPVCDSAFPDLGRIVTEVLNKAAAGGLTVRGQTVPVALVVAPFNARNGQYDSSSITRYIPAYVYELHRGREMPTVEMLLDAGLKQPKPGEPEVLAAAAKLTPEQRALVARLLDDVAITNRAATSAAALVEDLRASVENSTTFGPMAGLFDQELGRAMLALLQADKTLLKTIIADYVALQSAPPSRQALADFVTRHLQGEAQARLTSIIAAMSPAEIDASFTIIRRDSYAAQQGFLSGLYLDIYACQEDIPFNTLDGYKAATASARYPHLGTLYDGLADMFFASCAAFDPKPRANWNVPVASDIPILSFGSLYDIQTPASWAKIATEQMTHAQVFMIPEAGHGAVIYQPCVADMGVAFFDDPSRQFDDSCPASISIDWFKPGWVAAK</sequence>
<dbReference type="STRING" id="933059.SAMN04488103_108129"/>
<proteinExistence type="predicted"/>
<dbReference type="Pfam" id="PF08386">
    <property type="entry name" value="Abhydrolase_4"/>
    <property type="match status" value="1"/>
</dbReference>
<protein>
    <recommendedName>
        <fullName evidence="1">Proline iminopeptidase</fullName>
    </recommendedName>
</protein>
<gene>
    <name evidence="4" type="ORF">SAMN04488103_108129</name>
</gene>
<feature type="domain" description="AB hydrolase-1" evidence="2">
    <location>
        <begin position="89"/>
        <end position="279"/>
    </location>
</feature>
<dbReference type="GO" id="GO:0006508">
    <property type="term" value="P:proteolysis"/>
    <property type="evidence" value="ECO:0007669"/>
    <property type="project" value="InterPro"/>
</dbReference>
<dbReference type="EMBL" id="FOCE01000008">
    <property type="protein sequence ID" value="SEN85292.1"/>
    <property type="molecule type" value="Genomic_DNA"/>
</dbReference>
<dbReference type="OrthoDB" id="613638at2"/>
<dbReference type="GO" id="GO:0005737">
    <property type="term" value="C:cytoplasm"/>
    <property type="evidence" value="ECO:0007669"/>
    <property type="project" value="InterPro"/>
</dbReference>
<dbReference type="PANTHER" id="PTHR43722">
    <property type="entry name" value="PROLINE IMINOPEPTIDASE"/>
    <property type="match status" value="1"/>
</dbReference>
<dbReference type="Gene3D" id="3.40.50.1820">
    <property type="entry name" value="alpha/beta hydrolase"/>
    <property type="match status" value="1"/>
</dbReference>
<evidence type="ECO:0000313" key="5">
    <source>
        <dbReference type="Proteomes" id="UP000198761"/>
    </source>
</evidence>
<dbReference type="GO" id="GO:0004177">
    <property type="term" value="F:aminopeptidase activity"/>
    <property type="evidence" value="ECO:0007669"/>
    <property type="project" value="UniProtKB-EC"/>
</dbReference>
<evidence type="ECO:0000259" key="3">
    <source>
        <dbReference type="Pfam" id="PF08386"/>
    </source>
</evidence>
<dbReference type="Pfam" id="PF00561">
    <property type="entry name" value="Abhydrolase_1"/>
    <property type="match status" value="1"/>
</dbReference>
<dbReference type="InterPro" id="IPR013595">
    <property type="entry name" value="Pept_S33_TAP-like_C"/>
</dbReference>
<dbReference type="AlphaFoldDB" id="A0A1H8JX67"/>
<dbReference type="InterPro" id="IPR000073">
    <property type="entry name" value="AB_hydrolase_1"/>
</dbReference>
<organism evidence="4 5">
    <name type="scientific">Gemmobacter aquatilis</name>
    <dbReference type="NCBI Taxonomy" id="933059"/>
    <lineage>
        <taxon>Bacteria</taxon>
        <taxon>Pseudomonadati</taxon>
        <taxon>Pseudomonadota</taxon>
        <taxon>Alphaproteobacteria</taxon>
        <taxon>Rhodobacterales</taxon>
        <taxon>Paracoccaceae</taxon>
        <taxon>Gemmobacter</taxon>
    </lineage>
</organism>
<name>A0A1H8JX67_9RHOB</name>
<dbReference type="PANTHER" id="PTHR43722:SF1">
    <property type="entry name" value="PROLINE IMINOPEPTIDASE"/>
    <property type="match status" value="1"/>
</dbReference>
<reference evidence="4 5" key="1">
    <citation type="submission" date="2016-10" db="EMBL/GenBank/DDBJ databases">
        <authorList>
            <person name="de Groot N.N."/>
        </authorList>
    </citation>
    <scope>NUCLEOTIDE SEQUENCE [LARGE SCALE GENOMIC DNA]</scope>
    <source>
        <strain evidence="4 5">DSM 3857</strain>
    </source>
</reference>
<evidence type="ECO:0000259" key="2">
    <source>
        <dbReference type="Pfam" id="PF00561"/>
    </source>
</evidence>
<dbReference type="SUPFAM" id="SSF53474">
    <property type="entry name" value="alpha/beta-Hydrolases"/>
    <property type="match status" value="1"/>
</dbReference>
<feature type="domain" description="Peptidase S33 tripeptidyl aminopeptidase-like C-terminal" evidence="3">
    <location>
        <begin position="545"/>
        <end position="629"/>
    </location>
</feature>
<evidence type="ECO:0000313" key="4">
    <source>
        <dbReference type="EMBL" id="SEN85292.1"/>
    </source>
</evidence>
<evidence type="ECO:0000256" key="1">
    <source>
        <dbReference type="ARBA" id="ARBA00021843"/>
    </source>
</evidence>
<dbReference type="RefSeq" id="WP_091302450.1">
    <property type="nucleotide sequence ID" value="NZ_FOCE01000008.1"/>
</dbReference>
<dbReference type="Proteomes" id="UP000198761">
    <property type="component" value="Unassembled WGS sequence"/>
</dbReference>
<keyword evidence="5" id="KW-1185">Reference proteome</keyword>